<dbReference type="GeneID" id="13996816"/>
<protein>
    <submittedName>
        <fullName evidence="1">Uncharacterized protein</fullName>
    </submittedName>
</protein>
<dbReference type="RefSeq" id="YP_006990014.1">
    <property type="nucleotide sequence ID" value="NC_019411.1"/>
</dbReference>
<keyword evidence="2" id="KW-1185">Reference proteome</keyword>
<sequence>MTEISCTTPVPNNPRYVIVTVDGRKYRFSAAERRRRGDVVINYVLGSRKGKWGQSTDWVSLPQGPKRRTVVSSAAEFLASSPDIPAEEQSVWAGVAFANLAQ</sequence>
<gene>
    <name evidence="1" type="ORF">CcrSwift_gp281</name>
</gene>
<dbReference type="KEGG" id="vg:13996816"/>
<dbReference type="Proteomes" id="UP000000460">
    <property type="component" value="Segment"/>
</dbReference>
<accession>K4JTB2</accession>
<reference evidence="1 2" key="1">
    <citation type="journal article" date="2012" name="BMC Genomics">
        <title>The Caulobacter crescentus phage phiCbK: genomics of a canonical phage.</title>
        <authorList>
            <person name="Gill J.J."/>
            <person name="Berry J.D."/>
            <person name="Russell W.K."/>
            <person name="Lessor L."/>
            <person name="Escobar Garcia D.A."/>
            <person name="Hernandez D."/>
            <person name="Kane A."/>
            <person name="Keene J."/>
            <person name="Maddox M."/>
            <person name="Martin R."/>
            <person name="Mohan S."/>
            <person name="Thorn A.M."/>
            <person name="Russell D.H."/>
            <person name="Young R."/>
        </authorList>
    </citation>
    <scope>NUCLEOTIDE SEQUENCE [LARGE SCALE GENOMIC DNA]</scope>
</reference>
<organism evidence="1 2">
    <name type="scientific">Caulobacter phage CcrSwift</name>
    <dbReference type="NCBI Taxonomy" id="2927984"/>
    <lineage>
        <taxon>Viruses</taxon>
        <taxon>Duplodnaviria</taxon>
        <taxon>Heunggongvirae</taxon>
        <taxon>Uroviricota</taxon>
        <taxon>Caudoviricetes</taxon>
        <taxon>Jeanschmidtviridae</taxon>
        <taxon>Shapirovirus</taxon>
        <taxon>Shapirovirus swift</taxon>
    </lineage>
</organism>
<name>K4JTB2_9CAUD</name>
<proteinExistence type="predicted"/>
<dbReference type="EMBL" id="JX100809">
    <property type="protein sequence ID" value="AFU88599.1"/>
    <property type="molecule type" value="Genomic_DNA"/>
</dbReference>
<evidence type="ECO:0000313" key="2">
    <source>
        <dbReference type="Proteomes" id="UP000000460"/>
    </source>
</evidence>
<evidence type="ECO:0000313" key="1">
    <source>
        <dbReference type="EMBL" id="AFU88599.1"/>
    </source>
</evidence>